<evidence type="ECO:0000313" key="2">
    <source>
        <dbReference type="Proteomes" id="UP001500305"/>
    </source>
</evidence>
<gene>
    <name evidence="1" type="ORF">GCM10010430_48890</name>
</gene>
<sequence length="173" mass="19832">MDQSLHAHSFWKIEGIEAFIADLRPGQQLEQIREVAQSHAYRSDEPRHVRLRWAKASLTANKRLHDGRPWQRARMLSQDFGLRTWVIEHLGPDTDPDWNPDVLAKDTLGALSLDPRRAEAESATWRDLPIEQIGELRRHKNLTAHVARLVPSLQPGPIKDQLTAWASVHECLP</sequence>
<reference evidence="1 2" key="1">
    <citation type="journal article" date="2019" name="Int. J. Syst. Evol. Microbiol.">
        <title>The Global Catalogue of Microorganisms (GCM) 10K type strain sequencing project: providing services to taxonomists for standard genome sequencing and annotation.</title>
        <authorList>
            <consortium name="The Broad Institute Genomics Platform"/>
            <consortium name="The Broad Institute Genome Sequencing Center for Infectious Disease"/>
            <person name="Wu L."/>
            <person name="Ma J."/>
        </authorList>
    </citation>
    <scope>NUCLEOTIDE SEQUENCE [LARGE SCALE GENOMIC DNA]</scope>
    <source>
        <strain evidence="1 2">JCM 7356</strain>
    </source>
</reference>
<keyword evidence="2" id="KW-1185">Reference proteome</keyword>
<accession>A0ABN3EH55</accession>
<protein>
    <submittedName>
        <fullName evidence="1">Uncharacterized protein</fullName>
    </submittedName>
</protein>
<proteinExistence type="predicted"/>
<dbReference type="Proteomes" id="UP001500305">
    <property type="component" value="Unassembled WGS sequence"/>
</dbReference>
<dbReference type="EMBL" id="BAAATR010000024">
    <property type="protein sequence ID" value="GAA2259068.1"/>
    <property type="molecule type" value="Genomic_DNA"/>
</dbReference>
<evidence type="ECO:0000313" key="1">
    <source>
        <dbReference type="EMBL" id="GAA2259068.1"/>
    </source>
</evidence>
<comment type="caution">
    <text evidence="1">The sequence shown here is derived from an EMBL/GenBank/DDBJ whole genome shotgun (WGS) entry which is preliminary data.</text>
</comment>
<name>A0ABN3EH55_9ACTN</name>
<organism evidence="1 2">
    <name type="scientific">Kitasatospora cystarginea</name>
    <dbReference type="NCBI Taxonomy" id="58350"/>
    <lineage>
        <taxon>Bacteria</taxon>
        <taxon>Bacillati</taxon>
        <taxon>Actinomycetota</taxon>
        <taxon>Actinomycetes</taxon>
        <taxon>Kitasatosporales</taxon>
        <taxon>Streptomycetaceae</taxon>
        <taxon>Kitasatospora</taxon>
    </lineage>
</organism>